<accession>A0A1G1WW63</accession>
<dbReference type="GO" id="GO:0005886">
    <property type="term" value="C:plasma membrane"/>
    <property type="evidence" value="ECO:0007669"/>
    <property type="project" value="UniProtKB-SubCell"/>
</dbReference>
<feature type="transmembrane region" description="Helical" evidence="8">
    <location>
        <begin position="163"/>
        <end position="182"/>
    </location>
</feature>
<evidence type="ECO:0000256" key="2">
    <source>
        <dbReference type="ARBA" id="ARBA00022475"/>
    </source>
</evidence>
<keyword evidence="2" id="KW-1003">Cell membrane</keyword>
<keyword evidence="5" id="KW-0573">Peptidoglycan synthesis</keyword>
<evidence type="ECO:0000313" key="10">
    <source>
        <dbReference type="Proteomes" id="UP000179279"/>
    </source>
</evidence>
<dbReference type="GO" id="GO:0009252">
    <property type="term" value="P:peptidoglycan biosynthetic process"/>
    <property type="evidence" value="ECO:0007669"/>
    <property type="project" value="UniProtKB-KW"/>
</dbReference>
<feature type="transmembrane region" description="Helical" evidence="8">
    <location>
        <begin position="75"/>
        <end position="96"/>
    </location>
</feature>
<protein>
    <recommendedName>
        <fullName evidence="11">Murein biosynthesis integral membrane protein MurJ</fullName>
    </recommendedName>
</protein>
<evidence type="ECO:0000313" key="9">
    <source>
        <dbReference type="EMBL" id="OGY31821.1"/>
    </source>
</evidence>
<dbReference type="InterPro" id="IPR004268">
    <property type="entry name" value="MurJ"/>
</dbReference>
<dbReference type="EMBL" id="MHDA01000025">
    <property type="protein sequence ID" value="OGY31821.1"/>
    <property type="molecule type" value="Genomic_DNA"/>
</dbReference>
<evidence type="ECO:0000256" key="7">
    <source>
        <dbReference type="ARBA" id="ARBA00023136"/>
    </source>
</evidence>
<dbReference type="GO" id="GO:0034204">
    <property type="term" value="P:lipid translocation"/>
    <property type="evidence" value="ECO:0007669"/>
    <property type="project" value="TreeGrafter"/>
</dbReference>
<feature type="transmembrane region" description="Helical" evidence="8">
    <location>
        <begin position="380"/>
        <end position="402"/>
    </location>
</feature>
<feature type="transmembrane region" description="Helical" evidence="8">
    <location>
        <begin position="203"/>
        <end position="225"/>
    </location>
</feature>
<gene>
    <name evidence="9" type="ORF">A3A57_00220</name>
</gene>
<feature type="transmembrane region" description="Helical" evidence="8">
    <location>
        <begin position="276"/>
        <end position="295"/>
    </location>
</feature>
<feature type="transmembrane region" description="Helical" evidence="8">
    <location>
        <begin position="301"/>
        <end position="324"/>
    </location>
</feature>
<dbReference type="Proteomes" id="UP000179279">
    <property type="component" value="Unassembled WGS sequence"/>
</dbReference>
<feature type="transmembrane region" description="Helical" evidence="8">
    <location>
        <begin position="20"/>
        <end position="41"/>
    </location>
</feature>
<dbReference type="GO" id="GO:0008360">
    <property type="term" value="P:regulation of cell shape"/>
    <property type="evidence" value="ECO:0007669"/>
    <property type="project" value="UniProtKB-KW"/>
</dbReference>
<keyword evidence="7 8" id="KW-0472">Membrane</keyword>
<evidence type="ECO:0000256" key="6">
    <source>
        <dbReference type="ARBA" id="ARBA00022989"/>
    </source>
</evidence>
<dbReference type="InterPro" id="IPR051050">
    <property type="entry name" value="Lipid_II_flippase_MurJ/MviN"/>
</dbReference>
<evidence type="ECO:0000256" key="1">
    <source>
        <dbReference type="ARBA" id="ARBA00004651"/>
    </source>
</evidence>
<evidence type="ECO:0000256" key="4">
    <source>
        <dbReference type="ARBA" id="ARBA00022960"/>
    </source>
</evidence>
<feature type="transmembrane region" description="Helical" evidence="8">
    <location>
        <begin position="336"/>
        <end position="360"/>
    </location>
</feature>
<feature type="transmembrane region" description="Helical" evidence="8">
    <location>
        <begin position="136"/>
        <end position="157"/>
    </location>
</feature>
<evidence type="ECO:0000256" key="8">
    <source>
        <dbReference type="SAM" id="Phobius"/>
    </source>
</evidence>
<feature type="transmembrane region" description="Helical" evidence="8">
    <location>
        <begin position="245"/>
        <end position="264"/>
    </location>
</feature>
<evidence type="ECO:0000256" key="3">
    <source>
        <dbReference type="ARBA" id="ARBA00022692"/>
    </source>
</evidence>
<keyword evidence="3 8" id="KW-0812">Transmembrane</keyword>
<dbReference type="Pfam" id="PF03023">
    <property type="entry name" value="MurJ"/>
    <property type="match status" value="1"/>
</dbReference>
<dbReference type="PANTHER" id="PTHR47019:SF1">
    <property type="entry name" value="LIPID II FLIPPASE MURJ"/>
    <property type="match status" value="1"/>
</dbReference>
<comment type="caution">
    <text evidence="9">The sequence shown here is derived from an EMBL/GenBank/DDBJ whole genome shotgun (WGS) entry which is preliminary data.</text>
</comment>
<comment type="subcellular location">
    <subcellularLocation>
        <location evidence="1">Cell membrane</location>
        <topology evidence="1">Multi-pass membrane protein</topology>
    </subcellularLocation>
</comment>
<name>A0A1G1WW63_9BACT</name>
<keyword evidence="4" id="KW-0133">Cell shape</keyword>
<dbReference type="GO" id="GO:0015648">
    <property type="term" value="F:lipid-linked peptidoglycan transporter activity"/>
    <property type="evidence" value="ECO:0007669"/>
    <property type="project" value="TreeGrafter"/>
</dbReference>
<feature type="transmembrane region" description="Helical" evidence="8">
    <location>
        <begin position="48"/>
        <end position="69"/>
    </location>
</feature>
<evidence type="ECO:0000256" key="5">
    <source>
        <dbReference type="ARBA" id="ARBA00022984"/>
    </source>
</evidence>
<dbReference type="PRINTS" id="PR01806">
    <property type="entry name" value="VIRFACTRMVIN"/>
</dbReference>
<keyword evidence="6 8" id="KW-1133">Transmembrane helix</keyword>
<dbReference type="AlphaFoldDB" id="A0A1G1WW63"/>
<sequence>MIGKFVAPEFSPEKLALTTNLTRIVLFSELLLIIGSFFTSVLQSFHRFIIPALAPVLYNIGIIIGILWLRPFFGLTGVAMGVVIGAALHALIQLFLTKKFGFSYKFRFDIKDPGVAKIIKLSLPRAAGIGLAQAEAWVSVFLANLLGPGSIAVLGFAGDIQNLPIGLFGITFATASLPMLSAEWNAGKKEYFKTTFLATMHQVFYLTIPLSILFMVLRVPIVRLILGTGYFDWPSTVATAVTMSYFAVGIFAQSAFFLLIRAFYALQDAATPLKVAALSLVFHVAISSFFVFGFAEKFSIPVSFLGLAASLTAIFGFVILLFLLDKKVGGFDKNKLFLPLVKIVVAAAFMGVILYVPLHIRVGTNYVIDYIIDTTRVANLLILTGIAFAGGLAVYIWITWLLKSEELQTFTKLLPDVKRIQKLLDIQEKIDPGTPSS</sequence>
<proteinExistence type="predicted"/>
<organism evidence="9 10">
    <name type="scientific">Candidatus Woykebacteria bacterium RIFCSPLOWO2_01_FULL_41_12</name>
    <dbReference type="NCBI Taxonomy" id="1802604"/>
    <lineage>
        <taxon>Bacteria</taxon>
        <taxon>Candidatus Woykeibacteriota</taxon>
    </lineage>
</organism>
<reference evidence="9 10" key="1">
    <citation type="journal article" date="2016" name="Nat. Commun.">
        <title>Thousands of microbial genomes shed light on interconnected biogeochemical processes in an aquifer system.</title>
        <authorList>
            <person name="Anantharaman K."/>
            <person name="Brown C.T."/>
            <person name="Hug L.A."/>
            <person name="Sharon I."/>
            <person name="Castelle C.J."/>
            <person name="Probst A.J."/>
            <person name="Thomas B.C."/>
            <person name="Singh A."/>
            <person name="Wilkins M.J."/>
            <person name="Karaoz U."/>
            <person name="Brodie E.L."/>
            <person name="Williams K.H."/>
            <person name="Hubbard S.S."/>
            <person name="Banfield J.F."/>
        </authorList>
    </citation>
    <scope>NUCLEOTIDE SEQUENCE [LARGE SCALE GENOMIC DNA]</scope>
</reference>
<dbReference type="PANTHER" id="PTHR47019">
    <property type="entry name" value="LIPID II FLIPPASE MURJ"/>
    <property type="match status" value="1"/>
</dbReference>
<evidence type="ECO:0008006" key="11">
    <source>
        <dbReference type="Google" id="ProtNLM"/>
    </source>
</evidence>